<evidence type="ECO:0000256" key="2">
    <source>
        <dbReference type="SAM" id="SignalP"/>
    </source>
</evidence>
<dbReference type="AlphaFoldDB" id="A0A0D8X986"/>
<keyword evidence="4" id="KW-1185">Reference proteome</keyword>
<dbReference type="EMBL" id="KN716898">
    <property type="protein sequence ID" value="KJH41128.1"/>
    <property type="molecule type" value="Genomic_DNA"/>
</dbReference>
<feature type="compositionally biased region" description="Pro residues" evidence="1">
    <location>
        <begin position="210"/>
        <end position="228"/>
    </location>
</feature>
<feature type="compositionally biased region" description="Polar residues" evidence="1">
    <location>
        <begin position="269"/>
        <end position="282"/>
    </location>
</feature>
<feature type="region of interest" description="Disordered" evidence="1">
    <location>
        <begin position="140"/>
        <end position="195"/>
    </location>
</feature>
<sequence>MFQWKVLLLLMLIHVSTIKAHRIKRQLSIDDLISKALSLVRPIFDTSQPLQNDEMLKKQPVPSTDDLREAVILGSPAVQPLDDIPLCKGNNRICQFISCSAENFKKDPTFGNIQLAAQVLSDKKLRQAISRFITTIESKTPTKSDVPSRSLPPRETEREENDNVIMDDVASSALSSHQRPKTLGSKTWSSQPEPEPQFEIRNDLVANLTPFPPPPFLHPTPPSSPPLAFPTEDPIIRRQRDVDFDIVDIEPDAQQERVKRDYYEDVVSNKPSGSLSTSPSPNHSEDYYGSVSESIPERRDELKLPLKNCVDMLGIY</sequence>
<organism evidence="3 4">
    <name type="scientific">Dictyocaulus viviparus</name>
    <name type="common">Bovine lungworm</name>
    <dbReference type="NCBI Taxonomy" id="29172"/>
    <lineage>
        <taxon>Eukaryota</taxon>
        <taxon>Metazoa</taxon>
        <taxon>Ecdysozoa</taxon>
        <taxon>Nematoda</taxon>
        <taxon>Chromadorea</taxon>
        <taxon>Rhabditida</taxon>
        <taxon>Rhabditina</taxon>
        <taxon>Rhabditomorpha</taxon>
        <taxon>Strongyloidea</taxon>
        <taxon>Metastrongylidae</taxon>
        <taxon>Dictyocaulus</taxon>
    </lineage>
</organism>
<dbReference type="STRING" id="29172.A0A0D8X986"/>
<keyword evidence="2" id="KW-0732">Signal</keyword>
<evidence type="ECO:0000313" key="3">
    <source>
        <dbReference type="EMBL" id="KJH41128.1"/>
    </source>
</evidence>
<protein>
    <submittedName>
        <fullName evidence="3">Uncharacterized protein</fullName>
    </submittedName>
</protein>
<feature type="region of interest" description="Disordered" evidence="1">
    <location>
        <begin position="263"/>
        <end position="299"/>
    </location>
</feature>
<reference evidence="3 4" key="1">
    <citation type="submission" date="2013-11" db="EMBL/GenBank/DDBJ databases">
        <title>Draft genome of the bovine lungworm Dictyocaulus viviparus.</title>
        <authorList>
            <person name="Mitreva M."/>
        </authorList>
    </citation>
    <scope>NUCLEOTIDE SEQUENCE [LARGE SCALE GENOMIC DNA]</scope>
    <source>
        <strain evidence="3 4">HannoverDv2000</strain>
    </source>
</reference>
<accession>A0A0D8X986</accession>
<dbReference type="Proteomes" id="UP000053766">
    <property type="component" value="Unassembled WGS sequence"/>
</dbReference>
<feature type="chain" id="PRO_5002335582" evidence="2">
    <location>
        <begin position="21"/>
        <end position="316"/>
    </location>
</feature>
<evidence type="ECO:0000313" key="4">
    <source>
        <dbReference type="Proteomes" id="UP000053766"/>
    </source>
</evidence>
<gene>
    <name evidence="3" type="ORF">DICVIV_12905</name>
</gene>
<dbReference type="OrthoDB" id="5804099at2759"/>
<evidence type="ECO:0000256" key="1">
    <source>
        <dbReference type="SAM" id="MobiDB-lite"/>
    </source>
</evidence>
<name>A0A0D8X986_DICVI</name>
<feature type="region of interest" description="Disordered" evidence="1">
    <location>
        <begin position="209"/>
        <end position="231"/>
    </location>
</feature>
<feature type="signal peptide" evidence="2">
    <location>
        <begin position="1"/>
        <end position="20"/>
    </location>
</feature>
<proteinExistence type="predicted"/>
<reference evidence="4" key="2">
    <citation type="journal article" date="2016" name="Sci. Rep.">
        <title>Dictyocaulus viviparus genome, variome and transcriptome elucidate lungworm biology and support future intervention.</title>
        <authorList>
            <person name="McNulty S.N."/>
            <person name="Strube C."/>
            <person name="Rosa B.A."/>
            <person name="Martin J.C."/>
            <person name="Tyagi R."/>
            <person name="Choi Y.J."/>
            <person name="Wang Q."/>
            <person name="Hallsworth Pepin K."/>
            <person name="Zhang X."/>
            <person name="Ozersky P."/>
            <person name="Wilson R.K."/>
            <person name="Sternberg P.W."/>
            <person name="Gasser R.B."/>
            <person name="Mitreva M."/>
        </authorList>
    </citation>
    <scope>NUCLEOTIDE SEQUENCE [LARGE SCALE GENOMIC DNA]</scope>
    <source>
        <strain evidence="4">HannoverDv2000</strain>
    </source>
</reference>